<keyword evidence="5" id="KW-0598">Phosphotransferase system</keyword>
<keyword evidence="2" id="KW-0597">Phosphoprotein</keyword>
<dbReference type="HOGENOM" id="CLU_147323_2_1_9"/>
<protein>
    <submittedName>
        <fullName evidence="9">PTS system, Lactose/Cellobiose specific IIB subunit</fullName>
    </submittedName>
</protein>
<dbReference type="RefSeq" id="WP_006439515.1">
    <property type="nucleotide sequence ID" value="NZ_DS995355.1"/>
</dbReference>
<sequence>MKIVVACTGGMSTDILVDRMKKEAESRNIACDIQAIHRNKIEEVLSSNNIDLLLLSPQLMGEFERIKAFAPGETKVEMLDMVKFGACDGHATLNFAIDLINE</sequence>
<keyword evidence="3" id="KW-0762">Sugar transport</keyword>
<evidence type="ECO:0000313" key="9">
    <source>
        <dbReference type="EMBL" id="EEA85772.1"/>
    </source>
</evidence>
<dbReference type="InterPro" id="IPR003501">
    <property type="entry name" value="PTS_EIIB_2/3"/>
</dbReference>
<keyword evidence="10" id="KW-1185">Reference proteome</keyword>
<dbReference type="SUPFAM" id="SSF52794">
    <property type="entry name" value="PTS system IIB component-like"/>
    <property type="match status" value="1"/>
</dbReference>
<dbReference type="InterPro" id="IPR013012">
    <property type="entry name" value="PTS_EIIB_3"/>
</dbReference>
<evidence type="ECO:0000256" key="1">
    <source>
        <dbReference type="ARBA" id="ARBA00022448"/>
    </source>
</evidence>
<evidence type="ECO:0000256" key="2">
    <source>
        <dbReference type="ARBA" id="ARBA00022553"/>
    </source>
</evidence>
<dbReference type="GO" id="GO:0008982">
    <property type="term" value="F:protein-N(PI)-phosphohistidine-sugar phosphotransferase activity"/>
    <property type="evidence" value="ECO:0007669"/>
    <property type="project" value="InterPro"/>
</dbReference>
<dbReference type="EMBL" id="ABWP01000022">
    <property type="protein sequence ID" value="EEA85772.1"/>
    <property type="molecule type" value="Genomic_DNA"/>
</dbReference>
<organism evidence="9 10">
    <name type="scientific">Peptacetobacter hiranonis (strain DSM 13275 / JCM 10541 / KCTC 15199 / TO-931)</name>
    <name type="common">Clostridium hiranonis</name>
    <dbReference type="NCBI Taxonomy" id="500633"/>
    <lineage>
        <taxon>Bacteria</taxon>
        <taxon>Bacillati</taxon>
        <taxon>Bacillota</taxon>
        <taxon>Clostridia</taxon>
        <taxon>Peptostreptococcales</taxon>
        <taxon>Peptostreptococcaceae</taxon>
        <taxon>Peptacetobacter</taxon>
    </lineage>
</organism>
<dbReference type="PANTHER" id="PTHR34581">
    <property type="entry name" value="PTS SYSTEM N,N'-DIACETYLCHITOBIOSE-SPECIFIC EIIB COMPONENT"/>
    <property type="match status" value="1"/>
</dbReference>
<evidence type="ECO:0000259" key="8">
    <source>
        <dbReference type="PROSITE" id="PS51100"/>
    </source>
</evidence>
<dbReference type="GO" id="GO:0016301">
    <property type="term" value="F:kinase activity"/>
    <property type="evidence" value="ECO:0007669"/>
    <property type="project" value="UniProtKB-KW"/>
</dbReference>
<feature type="modified residue" description="Phosphocysteine; by EIIA" evidence="7">
    <location>
        <position position="7"/>
    </location>
</feature>
<evidence type="ECO:0000313" key="10">
    <source>
        <dbReference type="Proteomes" id="UP000003178"/>
    </source>
</evidence>
<dbReference type="Proteomes" id="UP000003178">
    <property type="component" value="Unassembled WGS sequence"/>
</dbReference>
<dbReference type="Gene3D" id="3.40.50.2300">
    <property type="match status" value="1"/>
</dbReference>
<keyword evidence="6" id="KW-0418">Kinase</keyword>
<evidence type="ECO:0000256" key="7">
    <source>
        <dbReference type="PROSITE-ProRule" id="PRU00423"/>
    </source>
</evidence>
<dbReference type="AlphaFoldDB" id="B6FXI7"/>
<evidence type="ECO:0000256" key="4">
    <source>
        <dbReference type="ARBA" id="ARBA00022679"/>
    </source>
</evidence>
<dbReference type="PANTHER" id="PTHR34581:SF2">
    <property type="entry name" value="PTS SYSTEM N,N'-DIACETYLCHITOBIOSE-SPECIFIC EIIB COMPONENT"/>
    <property type="match status" value="1"/>
</dbReference>
<dbReference type="GO" id="GO:0009401">
    <property type="term" value="P:phosphoenolpyruvate-dependent sugar phosphotransferase system"/>
    <property type="evidence" value="ECO:0007669"/>
    <property type="project" value="UniProtKB-KW"/>
</dbReference>
<accession>B6FXI7</accession>
<feature type="domain" description="PTS EIIB type-3" evidence="8">
    <location>
        <begin position="1"/>
        <end position="102"/>
    </location>
</feature>
<name>B6FXI7_PEPHT</name>
<evidence type="ECO:0000256" key="6">
    <source>
        <dbReference type="ARBA" id="ARBA00022777"/>
    </source>
</evidence>
<dbReference type="Pfam" id="PF02302">
    <property type="entry name" value="PTS_IIB"/>
    <property type="match status" value="1"/>
</dbReference>
<dbReference type="PROSITE" id="PS51100">
    <property type="entry name" value="PTS_EIIB_TYPE_3"/>
    <property type="match status" value="1"/>
</dbReference>
<dbReference type="InterPro" id="IPR036095">
    <property type="entry name" value="PTS_EIIB-like_sf"/>
</dbReference>
<dbReference type="InterPro" id="IPR051819">
    <property type="entry name" value="PTS_sugar-specific_EIIB"/>
</dbReference>
<keyword evidence="4" id="KW-0808">Transferase</keyword>
<keyword evidence="1" id="KW-0813">Transport</keyword>
<dbReference type="OrthoDB" id="9808134at2"/>
<comment type="caution">
    <text evidence="9">The sequence shown here is derived from an EMBL/GenBank/DDBJ whole genome shotgun (WGS) entry which is preliminary data.</text>
</comment>
<evidence type="ECO:0000256" key="5">
    <source>
        <dbReference type="ARBA" id="ARBA00022683"/>
    </source>
</evidence>
<dbReference type="STRING" id="500633.CLOHIR_00586"/>
<dbReference type="eggNOG" id="COG1440">
    <property type="taxonomic scope" value="Bacteria"/>
</dbReference>
<proteinExistence type="predicted"/>
<evidence type="ECO:0000256" key="3">
    <source>
        <dbReference type="ARBA" id="ARBA00022597"/>
    </source>
</evidence>
<gene>
    <name evidence="9" type="ORF">CLOHIR_00586</name>
</gene>
<reference evidence="9 10" key="1">
    <citation type="submission" date="2008-09" db="EMBL/GenBank/DDBJ databases">
        <authorList>
            <person name="Fulton L."/>
            <person name="Clifton S."/>
            <person name="Fulton B."/>
            <person name="Xu J."/>
            <person name="Minx P."/>
            <person name="Pepin K.H."/>
            <person name="Johnson M."/>
            <person name="Thiruvilangam P."/>
            <person name="Bhonagiri V."/>
            <person name="Nash W.E."/>
            <person name="Mardis E.R."/>
            <person name="Wilson R.K."/>
        </authorList>
    </citation>
    <scope>NUCLEOTIDE SEQUENCE [LARGE SCALE GENOMIC DNA]</scope>
    <source>
        <strain evidence="9 10">DSM 13275</strain>
    </source>
</reference>
<reference evidence="9 10" key="2">
    <citation type="submission" date="2008-10" db="EMBL/GenBank/DDBJ databases">
        <title>Draft genome sequence of Clostridium hiranonis (DSM 13275).</title>
        <authorList>
            <person name="Sudarsanam P."/>
            <person name="Ley R."/>
            <person name="Guruge J."/>
            <person name="Turnbaugh P.J."/>
            <person name="Mahowald M."/>
            <person name="Liep D."/>
            <person name="Gordon J."/>
        </authorList>
    </citation>
    <scope>NUCLEOTIDE SEQUENCE [LARGE SCALE GENOMIC DNA]</scope>
    <source>
        <strain evidence="9 10">DSM 13275</strain>
    </source>
</reference>